<dbReference type="PANTHER" id="PTHR18964">
    <property type="entry name" value="ROK (REPRESSOR, ORF, KINASE) FAMILY"/>
    <property type="match status" value="1"/>
</dbReference>
<evidence type="ECO:0000313" key="3">
    <source>
        <dbReference type="Proteomes" id="UP000053675"/>
    </source>
</evidence>
<keyword evidence="2" id="KW-0418">Kinase</keyword>
<dbReference type="Gene3D" id="3.30.420.40">
    <property type="match status" value="1"/>
</dbReference>
<dbReference type="AlphaFoldDB" id="A0A084U8W0"/>
<dbReference type="Proteomes" id="UP000053675">
    <property type="component" value="Unassembled WGS sequence"/>
</dbReference>
<dbReference type="GO" id="GO:0016301">
    <property type="term" value="F:kinase activity"/>
    <property type="evidence" value="ECO:0007669"/>
    <property type="project" value="UniProtKB-KW"/>
</dbReference>
<dbReference type="Gene3D" id="1.10.10.10">
    <property type="entry name" value="Winged helix-like DNA-binding domain superfamily/Winged helix DNA-binding domain"/>
    <property type="match status" value="1"/>
</dbReference>
<dbReference type="eggNOG" id="COG1940">
    <property type="taxonomic scope" value="Bacteria"/>
</dbReference>
<dbReference type="PATRIC" id="fig|472175.3.peg.425"/>
<comment type="caution">
    <text evidence="2">The sequence shown here is derived from an EMBL/GenBank/DDBJ whole genome shotgun (WGS) entry which is preliminary data.</text>
</comment>
<comment type="similarity">
    <text evidence="1">Belongs to the ROK (NagC/XylR) family.</text>
</comment>
<evidence type="ECO:0000313" key="2">
    <source>
        <dbReference type="EMBL" id="KFB09396.1"/>
    </source>
</evidence>
<sequence length="360" mass="39322">MIGRELGIRSTTISDLVGQLVARDLVHENTPRSRTKGRPTSILSFNAQRLGAVYVTVTDQSLVASAVDLNMRTIGQVIANPPPEADNNNLVQSLRQLIKDAARYFPPGMENGAIVFSLSGLLDVPGKIWCVSSRWPRMRNLDLGQAFGDLGPKIWLIRNLDAELTGISQAEQHGEEETSLLLHWGHGIGAAYAVGREVVNRNRGRFCEIGHWMLGNGQNRQCTCGNKDCLETVAALWAIGPRLAEEFPGLPQNEREAAITLARLDLLDSPVIKSALSDMLRLTANLCRLLFPDRVVLTGPFVQNPDIFRKFVDTLAVAPMLRSVDKVRVSTGDAHQSAEVSGALSGPFEECLAALVSREV</sequence>
<evidence type="ECO:0000256" key="1">
    <source>
        <dbReference type="ARBA" id="ARBA00006479"/>
    </source>
</evidence>
<keyword evidence="2" id="KW-0808">Transferase</keyword>
<dbReference type="InterPro" id="IPR036388">
    <property type="entry name" value="WH-like_DNA-bd_sf"/>
</dbReference>
<name>A0A084U8W0_9HYPH</name>
<gene>
    <name evidence="2" type="ORF">EL18_00411</name>
</gene>
<dbReference type="Pfam" id="PF00480">
    <property type="entry name" value="ROK"/>
    <property type="match status" value="1"/>
</dbReference>
<dbReference type="PANTHER" id="PTHR18964:SF149">
    <property type="entry name" value="BIFUNCTIONAL UDP-N-ACETYLGLUCOSAMINE 2-EPIMERASE_N-ACETYLMANNOSAMINE KINASE"/>
    <property type="match status" value="1"/>
</dbReference>
<proteinExistence type="inferred from homology"/>
<dbReference type="InterPro" id="IPR043129">
    <property type="entry name" value="ATPase_NBD"/>
</dbReference>
<dbReference type="SUPFAM" id="SSF53067">
    <property type="entry name" value="Actin-like ATPase domain"/>
    <property type="match status" value="1"/>
</dbReference>
<dbReference type="InterPro" id="IPR000600">
    <property type="entry name" value="ROK"/>
</dbReference>
<organism evidence="2 3">
    <name type="scientific">Nitratireductor basaltis</name>
    <dbReference type="NCBI Taxonomy" id="472175"/>
    <lineage>
        <taxon>Bacteria</taxon>
        <taxon>Pseudomonadati</taxon>
        <taxon>Pseudomonadota</taxon>
        <taxon>Alphaproteobacteria</taxon>
        <taxon>Hyphomicrobiales</taxon>
        <taxon>Phyllobacteriaceae</taxon>
        <taxon>Nitratireductor</taxon>
    </lineage>
</organism>
<keyword evidence="3" id="KW-1185">Reference proteome</keyword>
<dbReference type="STRING" id="472175.EL18_00411"/>
<protein>
    <submittedName>
        <fullName evidence="2">Transcriptional regulator/sugar kinase</fullName>
    </submittedName>
</protein>
<accession>A0A084U8W0</accession>
<dbReference type="EMBL" id="JMQM01000001">
    <property type="protein sequence ID" value="KFB09396.1"/>
    <property type="molecule type" value="Genomic_DNA"/>
</dbReference>
<reference evidence="2 3" key="1">
    <citation type="submission" date="2014-05" db="EMBL/GenBank/DDBJ databases">
        <title>Draft Genome Sequence of Nitratireductor basaltis Strain UMTGB225, A Marine Bacterium Isolated from Green Barrel Tunicate.</title>
        <authorList>
            <person name="Gan H.Y."/>
        </authorList>
    </citation>
    <scope>NUCLEOTIDE SEQUENCE [LARGE SCALE GENOMIC DNA]</scope>
    <source>
        <strain evidence="2 3">UMTGB225</strain>
    </source>
</reference>